<feature type="compositionally biased region" description="Polar residues" evidence="1">
    <location>
        <begin position="33"/>
        <end position="43"/>
    </location>
</feature>
<dbReference type="KEGG" id="slac:SKTS_35770"/>
<evidence type="ECO:0000313" key="5">
    <source>
        <dbReference type="Proteomes" id="UP000502260"/>
    </source>
</evidence>
<name>A0A6F8VHP7_9PROT</name>
<dbReference type="PANTHER" id="PTHR41542">
    <property type="entry name" value="BLL5807 PROTEIN"/>
    <property type="match status" value="1"/>
</dbReference>
<evidence type="ECO:0000313" key="4">
    <source>
        <dbReference type="EMBL" id="BCB28691.1"/>
    </source>
</evidence>
<feature type="region of interest" description="Disordered" evidence="1">
    <location>
        <begin position="27"/>
        <end position="59"/>
    </location>
</feature>
<evidence type="ECO:0000256" key="2">
    <source>
        <dbReference type="SAM" id="Phobius"/>
    </source>
</evidence>
<gene>
    <name evidence="4" type="ORF">SKTS_35770</name>
</gene>
<feature type="compositionally biased region" description="Low complexity" evidence="1">
    <location>
        <begin position="44"/>
        <end position="59"/>
    </location>
</feature>
<sequence length="276" mass="29607">MNKLFTLFLVTLLSLGLTIGEASAKRFGGGSSFGKQRQSVTQTAPKAPSAAPAPASAPAKPGNRWLGPLAGLAAGGLLASLFMGHGFEGIKMMDILMMLGIAAAVFFVFRALRRNSTPQPALAGNTPYSGYSDHPIEQPIGGSAPLMAASTRPAWFEDEPFLRQAKGNFIRLQDANDKGDLNDIREFTSPEVFAEISLQIQERGGKPQHTEVVMLNAEMADVVTEGDHVIASVRFSGLIREEQGANAESFNEIWHIQKALNQPNGSWFIAGIQQAN</sequence>
<dbReference type="Gene3D" id="3.10.450.240">
    <property type="match status" value="1"/>
</dbReference>
<dbReference type="AlphaFoldDB" id="A0A6F8VHP7"/>
<evidence type="ECO:0000259" key="3">
    <source>
        <dbReference type="SMART" id="SM00978"/>
    </source>
</evidence>
<organism evidence="4 5">
    <name type="scientific">Sulfurimicrobium lacus</name>
    <dbReference type="NCBI Taxonomy" id="2715678"/>
    <lineage>
        <taxon>Bacteria</taxon>
        <taxon>Pseudomonadati</taxon>
        <taxon>Pseudomonadota</taxon>
        <taxon>Betaproteobacteria</taxon>
        <taxon>Nitrosomonadales</taxon>
        <taxon>Sulfuricellaceae</taxon>
        <taxon>Sulfurimicrobium</taxon>
    </lineage>
</organism>
<dbReference type="RefSeq" id="WP_173068509.1">
    <property type="nucleotide sequence ID" value="NZ_AP022853.1"/>
</dbReference>
<proteinExistence type="predicted"/>
<keyword evidence="2" id="KW-1133">Transmembrane helix</keyword>
<keyword evidence="5" id="KW-1185">Reference proteome</keyword>
<dbReference type="SMART" id="SM00978">
    <property type="entry name" value="Tim44"/>
    <property type="match status" value="1"/>
</dbReference>
<feature type="transmembrane region" description="Helical" evidence="2">
    <location>
        <begin position="65"/>
        <end position="83"/>
    </location>
</feature>
<dbReference type="Pfam" id="PF04280">
    <property type="entry name" value="Tim44"/>
    <property type="match status" value="1"/>
</dbReference>
<reference evidence="5" key="1">
    <citation type="submission" date="2020-03" db="EMBL/GenBank/DDBJ databases">
        <title>Complete genome sequence of sulfur-oxidizing bacterium skT11.</title>
        <authorList>
            <person name="Kanda M."/>
            <person name="Kojima H."/>
            <person name="Fukui M."/>
        </authorList>
    </citation>
    <scope>NUCLEOTIDE SEQUENCE [LARGE SCALE GENOMIC DNA]</scope>
    <source>
        <strain evidence="5">skT11</strain>
    </source>
</reference>
<keyword evidence="2" id="KW-0812">Transmembrane</keyword>
<dbReference type="InterPro" id="IPR032710">
    <property type="entry name" value="NTF2-like_dom_sf"/>
</dbReference>
<keyword evidence="2" id="KW-0472">Membrane</keyword>
<evidence type="ECO:0000256" key="1">
    <source>
        <dbReference type="SAM" id="MobiDB-lite"/>
    </source>
</evidence>
<dbReference type="EMBL" id="AP022853">
    <property type="protein sequence ID" value="BCB28691.1"/>
    <property type="molecule type" value="Genomic_DNA"/>
</dbReference>
<protein>
    <recommendedName>
        <fullName evidence="3">Tim44-like domain-containing protein</fullName>
    </recommendedName>
</protein>
<feature type="transmembrane region" description="Helical" evidence="2">
    <location>
        <begin position="95"/>
        <end position="112"/>
    </location>
</feature>
<feature type="domain" description="Tim44-like" evidence="3">
    <location>
        <begin position="142"/>
        <end position="274"/>
    </location>
</feature>
<accession>A0A6F8VHP7</accession>
<dbReference type="PANTHER" id="PTHR41542:SF1">
    <property type="entry name" value="BLL5807 PROTEIN"/>
    <property type="match status" value="1"/>
</dbReference>
<dbReference type="SUPFAM" id="SSF54427">
    <property type="entry name" value="NTF2-like"/>
    <property type="match status" value="1"/>
</dbReference>
<dbReference type="Proteomes" id="UP000502260">
    <property type="component" value="Chromosome"/>
</dbReference>
<dbReference type="InterPro" id="IPR007379">
    <property type="entry name" value="Tim44-like_dom"/>
</dbReference>